<dbReference type="SMART" id="SM00214">
    <property type="entry name" value="VWC"/>
    <property type="match status" value="2"/>
</dbReference>
<dbReference type="InterPro" id="IPR001007">
    <property type="entry name" value="VWF_dom"/>
</dbReference>
<evidence type="ECO:0000259" key="3">
    <source>
        <dbReference type="PROSITE" id="PS50184"/>
    </source>
</evidence>
<dbReference type="Proteomes" id="UP001482620">
    <property type="component" value="Unassembled WGS sequence"/>
</dbReference>
<organism evidence="4 5">
    <name type="scientific">Ilyodon furcidens</name>
    <name type="common">goldbreast splitfin</name>
    <dbReference type="NCBI Taxonomy" id="33524"/>
    <lineage>
        <taxon>Eukaryota</taxon>
        <taxon>Metazoa</taxon>
        <taxon>Chordata</taxon>
        <taxon>Craniata</taxon>
        <taxon>Vertebrata</taxon>
        <taxon>Euteleostomi</taxon>
        <taxon>Actinopterygii</taxon>
        <taxon>Neopterygii</taxon>
        <taxon>Teleostei</taxon>
        <taxon>Neoteleostei</taxon>
        <taxon>Acanthomorphata</taxon>
        <taxon>Ovalentaria</taxon>
        <taxon>Atherinomorphae</taxon>
        <taxon>Cyprinodontiformes</taxon>
        <taxon>Goodeidae</taxon>
        <taxon>Ilyodon</taxon>
    </lineage>
</organism>
<dbReference type="PROSITE" id="PS50184">
    <property type="entry name" value="VWFC_2"/>
    <property type="match status" value="1"/>
</dbReference>
<evidence type="ECO:0000256" key="2">
    <source>
        <dbReference type="ARBA" id="ARBA00022525"/>
    </source>
</evidence>
<evidence type="ECO:0000313" key="4">
    <source>
        <dbReference type="EMBL" id="MEQ2253147.1"/>
    </source>
</evidence>
<dbReference type="SUPFAM" id="SSF57283">
    <property type="entry name" value="PMP inhibitors"/>
    <property type="match status" value="1"/>
</dbReference>
<protein>
    <recommendedName>
        <fullName evidence="3">VWFC domain-containing protein</fullName>
    </recommendedName>
</protein>
<gene>
    <name evidence="4" type="ORF">ILYODFUR_029200</name>
</gene>
<evidence type="ECO:0000313" key="5">
    <source>
        <dbReference type="Proteomes" id="UP001482620"/>
    </source>
</evidence>
<comment type="caution">
    <text evidence="4">The sequence shown here is derived from an EMBL/GenBank/DDBJ whole genome shotgun (WGS) entry which is preliminary data.</text>
</comment>
<reference evidence="4 5" key="1">
    <citation type="submission" date="2021-06" db="EMBL/GenBank/DDBJ databases">
        <authorList>
            <person name="Palmer J.M."/>
        </authorList>
    </citation>
    <scope>NUCLEOTIDE SEQUENCE [LARGE SCALE GENOMIC DNA]</scope>
    <source>
        <strain evidence="5">if_2019</strain>
        <tissue evidence="4">Muscle</tissue>
    </source>
</reference>
<keyword evidence="2" id="KW-0964">Secreted</keyword>
<dbReference type="PROSITE" id="PS01208">
    <property type="entry name" value="VWFC_1"/>
    <property type="match status" value="1"/>
</dbReference>
<name>A0ABV0VAG2_9TELE</name>
<keyword evidence="5" id="KW-1185">Reference proteome</keyword>
<dbReference type="EMBL" id="JAHRIQ010096804">
    <property type="protein sequence ID" value="MEQ2253147.1"/>
    <property type="molecule type" value="Genomic_DNA"/>
</dbReference>
<dbReference type="InterPro" id="IPR036201">
    <property type="entry name" value="Pacifastin_dom_sf"/>
</dbReference>
<accession>A0ABV0VAG2</accession>
<evidence type="ECO:0000256" key="1">
    <source>
        <dbReference type="ARBA" id="ARBA00004613"/>
    </source>
</evidence>
<sequence>MASTTAHSSASLFSTRKAPISSSVLLTTPTTIGSTATQDCYDVYPPKQNGESWKISNCTTATCTGGKITVSPTVCPNVTQPICANRRKPVKIYEQNGCCFHYECEYCVGPDGKPKQPGEIWTSECNTCECDQDSMSVRCEPVKCPEVQNPNCTESGQQLLNKTQGCCPTQTCECNFNQCAPPPICPLGFKLNITNGTCCQSYKCVPKGVCVYDTTEFKVRKPKKLLK</sequence>
<feature type="domain" description="VWFC" evidence="3">
    <location>
        <begin position="105"/>
        <end position="173"/>
    </location>
</feature>
<proteinExistence type="predicted"/>
<comment type="subcellular location">
    <subcellularLocation>
        <location evidence="1">Secreted</location>
    </subcellularLocation>
</comment>